<dbReference type="EMBL" id="JACEFF010000175">
    <property type="protein sequence ID" value="KAH9642807.1"/>
    <property type="molecule type" value="Genomic_DNA"/>
</dbReference>
<feature type="non-terminal residue" evidence="2">
    <location>
        <position position="1"/>
    </location>
</feature>
<name>A0A922MU06_SPOEX</name>
<organism evidence="2 3">
    <name type="scientific">Spodoptera exigua</name>
    <name type="common">Beet armyworm</name>
    <name type="synonym">Noctua fulgens</name>
    <dbReference type="NCBI Taxonomy" id="7107"/>
    <lineage>
        <taxon>Eukaryota</taxon>
        <taxon>Metazoa</taxon>
        <taxon>Ecdysozoa</taxon>
        <taxon>Arthropoda</taxon>
        <taxon>Hexapoda</taxon>
        <taxon>Insecta</taxon>
        <taxon>Pterygota</taxon>
        <taxon>Neoptera</taxon>
        <taxon>Endopterygota</taxon>
        <taxon>Lepidoptera</taxon>
        <taxon>Glossata</taxon>
        <taxon>Ditrysia</taxon>
        <taxon>Noctuoidea</taxon>
        <taxon>Noctuidae</taxon>
        <taxon>Amphipyrinae</taxon>
        <taxon>Spodoptera</taxon>
    </lineage>
</organism>
<reference evidence="2" key="1">
    <citation type="journal article" date="2021" name="G3 (Bethesda)">
        <title>Genome and transcriptome analysis of the beet armyworm Spodoptera exigua reveals targets for pest control. .</title>
        <authorList>
            <person name="Simon S."/>
            <person name="Breeschoten T."/>
            <person name="Jansen H.J."/>
            <person name="Dirks R.P."/>
            <person name="Schranz M.E."/>
            <person name="Ros V.I.D."/>
        </authorList>
    </citation>
    <scope>NUCLEOTIDE SEQUENCE</scope>
    <source>
        <strain evidence="2">TB_SE_WUR_2020</strain>
    </source>
</reference>
<comment type="caution">
    <text evidence="2">The sequence shown here is derived from an EMBL/GenBank/DDBJ whole genome shotgun (WGS) entry which is preliminary data.</text>
</comment>
<gene>
    <name evidence="2" type="ORF">HF086_012301</name>
</gene>
<evidence type="ECO:0000256" key="1">
    <source>
        <dbReference type="SAM" id="MobiDB-lite"/>
    </source>
</evidence>
<proteinExistence type="predicted"/>
<feature type="region of interest" description="Disordered" evidence="1">
    <location>
        <begin position="1"/>
        <end position="45"/>
    </location>
</feature>
<dbReference type="Proteomes" id="UP000814243">
    <property type="component" value="Unassembled WGS sequence"/>
</dbReference>
<evidence type="ECO:0000313" key="2">
    <source>
        <dbReference type="EMBL" id="KAH9642807.1"/>
    </source>
</evidence>
<protein>
    <submittedName>
        <fullName evidence="2">Uncharacterized protein</fullName>
    </submittedName>
</protein>
<sequence length="120" mass="12955">MNCDDDDSTDASGPSGTAPASLANAFVNPTGEDEERRPSPPEDVYGAAEDGARIAASQNIVEASECDRNEVITECLPSAITTLNFENVNPNGQTIRTDYCHAEQNTHHNDYEKNEENAPQ</sequence>
<evidence type="ECO:0000313" key="3">
    <source>
        <dbReference type="Proteomes" id="UP000814243"/>
    </source>
</evidence>
<accession>A0A922MU06</accession>
<dbReference type="AlphaFoldDB" id="A0A922MU06"/>